<dbReference type="PANTHER" id="PTHR33695">
    <property type="entry name" value="LIPOPROTEIN SIGNAL PEPTIDASE"/>
    <property type="match status" value="1"/>
</dbReference>
<dbReference type="EMBL" id="JACJVR010000010">
    <property type="protein sequence ID" value="MBB6690438.1"/>
    <property type="molecule type" value="Genomic_DNA"/>
</dbReference>
<protein>
    <recommendedName>
        <fullName evidence="9">Lipoprotein signal peptidase</fullName>
        <ecNumber evidence="9">3.4.23.36</ecNumber>
    </recommendedName>
    <alternativeName>
        <fullName evidence="9">Prolipoprotein signal peptidase</fullName>
    </alternativeName>
    <alternativeName>
        <fullName evidence="9">Signal peptidase II</fullName>
        <shortName evidence="9">SPase II</shortName>
    </alternativeName>
</protein>
<comment type="subcellular location">
    <subcellularLocation>
        <location evidence="9">Cell membrane</location>
        <topology evidence="9">Multi-pass membrane protein</topology>
    </subcellularLocation>
</comment>
<dbReference type="EC" id="3.4.23.36" evidence="9"/>
<dbReference type="PANTHER" id="PTHR33695:SF1">
    <property type="entry name" value="LIPOPROTEIN SIGNAL PEPTIDASE"/>
    <property type="match status" value="1"/>
</dbReference>
<evidence type="ECO:0000256" key="6">
    <source>
        <dbReference type="ARBA" id="ARBA00022801"/>
    </source>
</evidence>
<feature type="transmembrane region" description="Helical" evidence="9">
    <location>
        <begin position="93"/>
        <end position="110"/>
    </location>
</feature>
<dbReference type="AlphaFoldDB" id="A0A841TTN1"/>
<dbReference type="Pfam" id="PF01252">
    <property type="entry name" value="Peptidase_A8"/>
    <property type="match status" value="1"/>
</dbReference>
<evidence type="ECO:0000256" key="9">
    <source>
        <dbReference type="HAMAP-Rule" id="MF_00161"/>
    </source>
</evidence>
<keyword evidence="14" id="KW-1185">Reference proteome</keyword>
<evidence type="ECO:0000256" key="3">
    <source>
        <dbReference type="ARBA" id="ARBA00022670"/>
    </source>
</evidence>
<dbReference type="UniPathway" id="UPA00665"/>
<gene>
    <name evidence="9 13" type="primary">lspA</name>
    <name evidence="13" type="ORF">H7B90_03390</name>
</gene>
<evidence type="ECO:0000256" key="2">
    <source>
        <dbReference type="ARBA" id="ARBA00022475"/>
    </source>
</evidence>
<evidence type="ECO:0000256" key="4">
    <source>
        <dbReference type="ARBA" id="ARBA00022692"/>
    </source>
</evidence>
<evidence type="ECO:0000256" key="11">
    <source>
        <dbReference type="RuleBase" id="RU004181"/>
    </source>
</evidence>
<dbReference type="GO" id="GO:0004190">
    <property type="term" value="F:aspartic-type endopeptidase activity"/>
    <property type="evidence" value="ECO:0007669"/>
    <property type="project" value="UniProtKB-UniRule"/>
</dbReference>
<keyword evidence="7 9" id="KW-1133">Transmembrane helix</keyword>
<evidence type="ECO:0000256" key="8">
    <source>
        <dbReference type="ARBA" id="ARBA00023136"/>
    </source>
</evidence>
<feature type="transmembrane region" description="Helical" evidence="9">
    <location>
        <begin position="130"/>
        <end position="150"/>
    </location>
</feature>
<dbReference type="InterPro" id="IPR001872">
    <property type="entry name" value="Peptidase_A8"/>
</dbReference>
<organism evidence="13 14">
    <name type="scientific">Cohnella xylanilytica</name>
    <dbReference type="NCBI Taxonomy" id="557555"/>
    <lineage>
        <taxon>Bacteria</taxon>
        <taxon>Bacillati</taxon>
        <taxon>Bacillota</taxon>
        <taxon>Bacilli</taxon>
        <taxon>Bacillales</taxon>
        <taxon>Paenibacillaceae</taxon>
        <taxon>Cohnella</taxon>
    </lineage>
</organism>
<dbReference type="GO" id="GO:0005886">
    <property type="term" value="C:plasma membrane"/>
    <property type="evidence" value="ECO:0007669"/>
    <property type="project" value="UniProtKB-SubCell"/>
</dbReference>
<keyword evidence="2 9" id="KW-1003">Cell membrane</keyword>
<sequence length="183" mass="20426">MQRRQPGIWIYYLTAVIVFALDYASKKIIAATLELEEQIPVIGNFFLITSIRNRGAAFGILQEQRAFFILITIAVVAAIVWYLQRSYKQDRRLLMFALAMVLGGAVGNFLDRAIYGEVVDFLQLNFGSYTFPIFNLADCGIVCGVALIILDSLLSSGKEKKDNDEHGEQPGEPSGEQEQPTAR</sequence>
<evidence type="ECO:0000313" key="14">
    <source>
        <dbReference type="Proteomes" id="UP000553776"/>
    </source>
</evidence>
<dbReference type="HAMAP" id="MF_00161">
    <property type="entry name" value="LspA"/>
    <property type="match status" value="1"/>
</dbReference>
<feature type="transmembrane region" description="Helical" evidence="9">
    <location>
        <begin position="66"/>
        <end position="84"/>
    </location>
</feature>
<feature type="region of interest" description="Disordered" evidence="12">
    <location>
        <begin position="158"/>
        <end position="183"/>
    </location>
</feature>
<dbReference type="PROSITE" id="PS00855">
    <property type="entry name" value="SPASE_II"/>
    <property type="match status" value="1"/>
</dbReference>
<feature type="compositionally biased region" description="Basic and acidic residues" evidence="12">
    <location>
        <begin position="158"/>
        <end position="169"/>
    </location>
</feature>
<keyword evidence="8 9" id="KW-0472">Membrane</keyword>
<comment type="similarity">
    <text evidence="1 9 11">Belongs to the peptidase A8 family.</text>
</comment>
<feature type="active site" evidence="9">
    <location>
        <position position="120"/>
    </location>
</feature>
<evidence type="ECO:0000256" key="7">
    <source>
        <dbReference type="ARBA" id="ARBA00022989"/>
    </source>
</evidence>
<feature type="compositionally biased region" description="Low complexity" evidence="12">
    <location>
        <begin position="170"/>
        <end position="183"/>
    </location>
</feature>
<comment type="function">
    <text evidence="9 10">This protein specifically catalyzes the removal of signal peptides from prolipoproteins.</text>
</comment>
<evidence type="ECO:0000256" key="5">
    <source>
        <dbReference type="ARBA" id="ARBA00022750"/>
    </source>
</evidence>
<keyword evidence="3 9" id="KW-0645">Protease</keyword>
<dbReference type="PRINTS" id="PR00781">
    <property type="entry name" value="LIPOSIGPTASE"/>
</dbReference>
<evidence type="ECO:0000313" key="13">
    <source>
        <dbReference type="EMBL" id="MBB6690438.1"/>
    </source>
</evidence>
<keyword evidence="6 9" id="KW-0378">Hydrolase</keyword>
<evidence type="ECO:0000256" key="1">
    <source>
        <dbReference type="ARBA" id="ARBA00006139"/>
    </source>
</evidence>
<keyword evidence="4 9" id="KW-0812">Transmembrane</keyword>
<comment type="catalytic activity">
    <reaction evidence="9 10">
        <text>Release of signal peptides from bacterial membrane prolipoproteins. Hydrolyzes -Xaa-Yaa-Zaa-|-(S,diacylglyceryl)Cys-, in which Xaa is hydrophobic (preferably Leu), and Yaa (Ala or Ser) and Zaa (Gly or Ala) have small, neutral side chains.</text>
        <dbReference type="EC" id="3.4.23.36"/>
    </reaction>
</comment>
<keyword evidence="5 9" id="KW-0064">Aspartyl protease</keyword>
<feature type="transmembrane region" description="Helical" evidence="9">
    <location>
        <begin position="7"/>
        <end position="25"/>
    </location>
</feature>
<proteinExistence type="inferred from homology"/>
<evidence type="ECO:0000256" key="10">
    <source>
        <dbReference type="RuleBase" id="RU000594"/>
    </source>
</evidence>
<dbReference type="RefSeq" id="WP_185134469.1">
    <property type="nucleotide sequence ID" value="NZ_BORM01000014.1"/>
</dbReference>
<reference evidence="13 14" key="1">
    <citation type="submission" date="2020-08" db="EMBL/GenBank/DDBJ databases">
        <title>Cohnella phylogeny.</title>
        <authorList>
            <person name="Dunlap C."/>
        </authorList>
    </citation>
    <scope>NUCLEOTIDE SEQUENCE [LARGE SCALE GENOMIC DNA]</scope>
    <source>
        <strain evidence="13 14">DSM 25239</strain>
    </source>
</reference>
<dbReference type="Proteomes" id="UP000553776">
    <property type="component" value="Unassembled WGS sequence"/>
</dbReference>
<feature type="active site" evidence="9">
    <location>
        <position position="138"/>
    </location>
</feature>
<dbReference type="GO" id="GO:0006508">
    <property type="term" value="P:proteolysis"/>
    <property type="evidence" value="ECO:0007669"/>
    <property type="project" value="UniProtKB-KW"/>
</dbReference>
<name>A0A841TTN1_9BACL</name>
<evidence type="ECO:0000256" key="12">
    <source>
        <dbReference type="SAM" id="MobiDB-lite"/>
    </source>
</evidence>
<comment type="caution">
    <text evidence="13">The sequence shown here is derived from an EMBL/GenBank/DDBJ whole genome shotgun (WGS) entry which is preliminary data.</text>
</comment>
<dbReference type="NCBIfam" id="TIGR00077">
    <property type="entry name" value="lspA"/>
    <property type="match status" value="1"/>
</dbReference>
<accession>A0A841TTN1</accession>
<comment type="pathway">
    <text evidence="9">Protein modification; lipoprotein biosynthesis (signal peptide cleavage).</text>
</comment>